<evidence type="ECO:0000256" key="1">
    <source>
        <dbReference type="SAM" id="MobiDB-lite"/>
    </source>
</evidence>
<proteinExistence type="predicted"/>
<sequence length="1517" mass="167208">MSLPTPPCTSHRSEKENKRSGPARVAWAEHHEYHTLTTDLPQRASPFSPSTSTPTKSILKKTVYATLCPEERERESTPEPQDPLVNLHYLDSPVARILAVDAGTRDLVEAYNILVARLRASVSDETDTDASWPLFQPLRRHRDALTLAICRDLGRALEDPLPEDEAKEQASSLPSPQKSPKKRGMTAEQAKHARDLCTITHSVLKLLALFFTLPCLYGIFEDSQLGDMLTEVLGIPLAPRLPTPNARKTCALAIYLIQAQRLPLEVLMPARSRIAYALRRGIEGELGKEGKKGSASDGLKAIHDLSIHYPTVFVPAFVDIMPSVFCQLLAPTVGLRLQACHAMSGFAFGLASLPPSAIHTRAASIVSYFLTRAPLGSPSKKPGSPTKDPLIIRTLRTTLAATEPKHSSQGPVWALCVLSGFVIMLGAQLFLDERMTKCISALLSHSMRHPKSSVRALVCLMWRCMAWAYFQPASVKLVPVSDDEDAELEEVEYTEEERQQHRKRLKSKWHVMRSVVDMGAGVSTISALLGSATGTCYFDEALEQALGLLKEMIQKGGLVSKEALDTVATLVSGVASGESSVTVFDIPETLDDDWEWNPMKLLPLALFSASPGLLTVDYGQLAGTVRPIFADCPHIEDIRCLTRSEITMDWVFDAVVDIWKEGLGSLTCTWNTELPLEILDIWSGLWSAGVAAAQTEYNSESLVAELANRAITLIALVLRNDELDLSGGKSGDDAALVLPSPANPAEGLPKYRWKAGLKLRFARELWRRTRSIFEESALLDAAGKLLNVLDRRETELVVNMDLADEVRVEWALLCADVVAFCEEKEMLAFWGMKPSIKRRSNSWSDDIRAMVWTNFVQKWTEEPMSWESSVVLLGAPFLDINAWDMTNEQLDQWDAFLRLTMDRALDYGVDSISVVDHVASIIAPHGTLNLLSSTRISDLLLSHLDLADARTIPEALCELVNDTLDGAYPPTEHNKLPTIWLLRTLTRALDVCPVELIEQLLETVQDGLNRWISDDTQALTEQEYSLDIAPVYQTATVILMSLPAKAATVEKFSGLLVSAFVGREDKPETVAQAFRDLWESTFAKAVAPKSGWSEKIIACLRETGFLPSKEVEMETSDATEVEDQLLSIPSSDDTPLSPVVPSPTSLAAPFALLSPVHRLPGLLYPTTPTSCRSRTVTPSRPRKTASPVRPMAPLLLFESPSRSPFTPKKRTPSASSRKADKENASPLHLIASVAERIAQRSPLAAGPSVLGKRSFDDDDDEYLVEAAKRTRKDVPRPLSLAPFLEPLPKQIATPQVNPRKRKGAFLEAVEVPTLREVMRKAVSFNSAVSLSADRRRIAPMPKAIRRTQSAVKLGDTSSRGSISKRQQTASLPELPYGSSDNDVADWDEADDGDDNWSTSSTLSSPLRRLRNMQAIGSDDSIMMDTADHFVPDDPSSDDDPHRFLGQVTPHRLVSPALRRIKDMDAFDEPGSDDSNLSASPTADRVARMSQEKIKPCMRLLPRDVAQSPLTPLNSARR</sequence>
<evidence type="ECO:0000313" key="2">
    <source>
        <dbReference type="EMBL" id="KIP06224.1"/>
    </source>
</evidence>
<accession>A0A0C3NME2</accession>
<dbReference type="STRING" id="745531.A0A0C3NME2"/>
<feature type="compositionally biased region" description="Acidic residues" evidence="1">
    <location>
        <begin position="1382"/>
        <end position="1394"/>
    </location>
</feature>
<feature type="compositionally biased region" description="Polar residues" evidence="1">
    <location>
        <begin position="1168"/>
        <end position="1178"/>
    </location>
</feature>
<feature type="region of interest" description="Disordered" evidence="1">
    <location>
        <begin position="1168"/>
        <end position="1187"/>
    </location>
</feature>
<evidence type="ECO:0008006" key="4">
    <source>
        <dbReference type="Google" id="ProtNLM"/>
    </source>
</evidence>
<feature type="region of interest" description="Disordered" evidence="1">
    <location>
        <begin position="160"/>
        <end position="187"/>
    </location>
</feature>
<protein>
    <recommendedName>
        <fullName evidence="4">Telomere-associated protein Rif1 N-terminal domain-containing protein</fullName>
    </recommendedName>
</protein>
<dbReference type="OrthoDB" id="2591260at2759"/>
<feature type="compositionally biased region" description="Basic and acidic residues" evidence="1">
    <location>
        <begin position="1484"/>
        <end position="1494"/>
    </location>
</feature>
<organism evidence="2 3">
    <name type="scientific">Phlebiopsis gigantea (strain 11061_1 CR5-6)</name>
    <name type="common">White-rot fungus</name>
    <name type="synonym">Peniophora gigantea</name>
    <dbReference type="NCBI Taxonomy" id="745531"/>
    <lineage>
        <taxon>Eukaryota</taxon>
        <taxon>Fungi</taxon>
        <taxon>Dikarya</taxon>
        <taxon>Basidiomycota</taxon>
        <taxon>Agaricomycotina</taxon>
        <taxon>Agaricomycetes</taxon>
        <taxon>Polyporales</taxon>
        <taxon>Phanerochaetaceae</taxon>
        <taxon>Phlebiopsis</taxon>
    </lineage>
</organism>
<reference evidence="2 3" key="1">
    <citation type="journal article" date="2014" name="PLoS Genet.">
        <title>Analysis of the Phlebiopsis gigantea genome, transcriptome and secretome provides insight into its pioneer colonization strategies of wood.</title>
        <authorList>
            <person name="Hori C."/>
            <person name="Ishida T."/>
            <person name="Igarashi K."/>
            <person name="Samejima M."/>
            <person name="Suzuki H."/>
            <person name="Master E."/>
            <person name="Ferreira P."/>
            <person name="Ruiz-Duenas F.J."/>
            <person name="Held B."/>
            <person name="Canessa P."/>
            <person name="Larrondo L.F."/>
            <person name="Schmoll M."/>
            <person name="Druzhinina I.S."/>
            <person name="Kubicek C.P."/>
            <person name="Gaskell J.A."/>
            <person name="Kersten P."/>
            <person name="St John F."/>
            <person name="Glasner J."/>
            <person name="Sabat G."/>
            <person name="Splinter BonDurant S."/>
            <person name="Syed K."/>
            <person name="Yadav J."/>
            <person name="Mgbeahuruike A.C."/>
            <person name="Kovalchuk A."/>
            <person name="Asiegbu F.O."/>
            <person name="Lackner G."/>
            <person name="Hoffmeister D."/>
            <person name="Rencoret J."/>
            <person name="Gutierrez A."/>
            <person name="Sun H."/>
            <person name="Lindquist E."/>
            <person name="Barry K."/>
            <person name="Riley R."/>
            <person name="Grigoriev I.V."/>
            <person name="Henrissat B."/>
            <person name="Kues U."/>
            <person name="Berka R.M."/>
            <person name="Martinez A.T."/>
            <person name="Covert S.F."/>
            <person name="Blanchette R.A."/>
            <person name="Cullen D."/>
        </authorList>
    </citation>
    <scope>NUCLEOTIDE SEQUENCE [LARGE SCALE GENOMIC DNA]</scope>
    <source>
        <strain evidence="2 3">11061_1 CR5-6</strain>
    </source>
</reference>
<keyword evidence="3" id="KW-1185">Reference proteome</keyword>
<dbReference type="EMBL" id="KN840523">
    <property type="protein sequence ID" value="KIP06224.1"/>
    <property type="molecule type" value="Genomic_DNA"/>
</dbReference>
<feature type="region of interest" description="Disordered" evidence="1">
    <location>
        <begin position="1463"/>
        <end position="1517"/>
    </location>
</feature>
<dbReference type="Proteomes" id="UP000053257">
    <property type="component" value="Unassembled WGS sequence"/>
</dbReference>
<feature type="compositionally biased region" description="Polar residues" evidence="1">
    <location>
        <begin position="1507"/>
        <end position="1517"/>
    </location>
</feature>
<feature type="region of interest" description="Disordered" evidence="1">
    <location>
        <begin position="1339"/>
        <end position="1402"/>
    </location>
</feature>
<name>A0A0C3NME2_PHLG1</name>
<feature type="region of interest" description="Disordered" evidence="1">
    <location>
        <begin position="1196"/>
        <end position="1224"/>
    </location>
</feature>
<gene>
    <name evidence="2" type="ORF">PHLGIDRAFT_468438</name>
</gene>
<feature type="region of interest" description="Disordered" evidence="1">
    <location>
        <begin position="1"/>
        <end position="24"/>
    </location>
</feature>
<evidence type="ECO:0000313" key="3">
    <source>
        <dbReference type="Proteomes" id="UP000053257"/>
    </source>
</evidence>
<feature type="compositionally biased region" description="Polar residues" evidence="1">
    <location>
        <begin position="1346"/>
        <end position="1370"/>
    </location>
</feature>
<dbReference type="HOGENOM" id="CLU_001598_0_0_1"/>